<evidence type="ECO:0000313" key="1">
    <source>
        <dbReference type="EMBL" id="KAK8597020.1"/>
    </source>
</evidence>
<protein>
    <submittedName>
        <fullName evidence="1">Uncharacterized protein</fullName>
    </submittedName>
</protein>
<accession>A0ABR2G9U7</accession>
<gene>
    <name evidence="1" type="ORF">V6N12_065497</name>
</gene>
<proteinExistence type="predicted"/>
<dbReference type="EMBL" id="JBBPBM010000002">
    <property type="protein sequence ID" value="KAK8597020.1"/>
    <property type="molecule type" value="Genomic_DNA"/>
</dbReference>
<evidence type="ECO:0000313" key="2">
    <source>
        <dbReference type="Proteomes" id="UP001472677"/>
    </source>
</evidence>
<keyword evidence="2" id="KW-1185">Reference proteome</keyword>
<reference evidence="1 2" key="1">
    <citation type="journal article" date="2024" name="G3 (Bethesda)">
        <title>Genome assembly of Hibiscus sabdariffa L. provides insights into metabolisms of medicinal natural products.</title>
        <authorList>
            <person name="Kim T."/>
        </authorList>
    </citation>
    <scope>NUCLEOTIDE SEQUENCE [LARGE SCALE GENOMIC DNA]</scope>
    <source>
        <strain evidence="1">TK-2024</strain>
        <tissue evidence="1">Old leaves</tissue>
    </source>
</reference>
<comment type="caution">
    <text evidence="1">The sequence shown here is derived from an EMBL/GenBank/DDBJ whole genome shotgun (WGS) entry which is preliminary data.</text>
</comment>
<organism evidence="1 2">
    <name type="scientific">Hibiscus sabdariffa</name>
    <name type="common">roselle</name>
    <dbReference type="NCBI Taxonomy" id="183260"/>
    <lineage>
        <taxon>Eukaryota</taxon>
        <taxon>Viridiplantae</taxon>
        <taxon>Streptophyta</taxon>
        <taxon>Embryophyta</taxon>
        <taxon>Tracheophyta</taxon>
        <taxon>Spermatophyta</taxon>
        <taxon>Magnoliopsida</taxon>
        <taxon>eudicotyledons</taxon>
        <taxon>Gunneridae</taxon>
        <taxon>Pentapetalae</taxon>
        <taxon>rosids</taxon>
        <taxon>malvids</taxon>
        <taxon>Malvales</taxon>
        <taxon>Malvaceae</taxon>
        <taxon>Malvoideae</taxon>
        <taxon>Hibiscus</taxon>
    </lineage>
</organism>
<sequence length="75" mass="8734">MVVSVAADLTIHHSFERSDQERDCEPWSESVRVVEVARHLFAAVVYHDMKENEETKQTWSCWVSPQTLVQIFTGR</sequence>
<dbReference type="Proteomes" id="UP001472677">
    <property type="component" value="Unassembled WGS sequence"/>
</dbReference>
<name>A0ABR2G9U7_9ROSI</name>